<dbReference type="Gene3D" id="1.20.5.170">
    <property type="match status" value="1"/>
</dbReference>
<dbReference type="EMBL" id="CP000050">
    <property type="protein sequence ID" value="AAY48821.1"/>
    <property type="molecule type" value="Genomic_DNA"/>
</dbReference>
<feature type="compositionally biased region" description="Basic and acidic residues" evidence="1">
    <location>
        <begin position="317"/>
        <end position="331"/>
    </location>
</feature>
<dbReference type="Proteomes" id="UP000000420">
    <property type="component" value="Chromosome"/>
</dbReference>
<evidence type="ECO:0000313" key="2">
    <source>
        <dbReference type="EMBL" id="AAY48821.1"/>
    </source>
</evidence>
<proteinExistence type="predicted"/>
<dbReference type="HOGENOM" id="CLU_064963_0_0_6"/>
<dbReference type="SUPFAM" id="SSF109709">
    <property type="entry name" value="KorB DNA-binding domain-like"/>
    <property type="match status" value="1"/>
</dbReference>
<feature type="region of interest" description="Disordered" evidence="1">
    <location>
        <begin position="189"/>
        <end position="238"/>
    </location>
</feature>
<feature type="region of interest" description="Disordered" evidence="1">
    <location>
        <begin position="295"/>
        <end position="331"/>
    </location>
</feature>
<accession>A0A0H2X6B1</accession>
<evidence type="ECO:0000256" key="1">
    <source>
        <dbReference type="SAM" id="MobiDB-lite"/>
    </source>
</evidence>
<evidence type="ECO:0000313" key="3">
    <source>
        <dbReference type="Proteomes" id="UP000000420"/>
    </source>
</evidence>
<reference evidence="2 3" key="1">
    <citation type="journal article" date="2005" name="Genome Res.">
        <title>Comparative and functional genomic analyses of the pathogenicity of phytopathogen Xanthomonas campestris pv. campestris.</title>
        <authorList>
            <person name="Qian W."/>
            <person name="Jia Y."/>
            <person name="Ren S.X."/>
            <person name="He Y.Q."/>
            <person name="Feng J.X."/>
            <person name="Lu L.F."/>
            <person name="Sun Q."/>
            <person name="Ying G."/>
            <person name="Tang D.J."/>
            <person name="Tang H."/>
            <person name="Wu W."/>
            <person name="Hao P."/>
            <person name="Wang L."/>
            <person name="Jiang B.L."/>
            <person name="Zeng S."/>
            <person name="Gu W.Y."/>
            <person name="Lu G."/>
            <person name="Rong L."/>
            <person name="Tian Y."/>
            <person name="Yao Z."/>
            <person name="Fu G."/>
            <person name="Chen B."/>
            <person name="Fang R."/>
            <person name="Qiang B."/>
            <person name="Chen Z."/>
            <person name="Zhao G.P."/>
            <person name="Tang J.L."/>
            <person name="He C."/>
        </authorList>
    </citation>
    <scope>NUCLEOTIDE SEQUENCE [LARGE SCALE GENOMIC DNA]</scope>
    <source>
        <strain evidence="2 3">8004</strain>
    </source>
</reference>
<sequence length="364" mass="39594">MRAAARIGVPTRWLASVSPGRAMAGCPARHTAPRAAAPLTATNKDPASGARVSCQRAPRQARKAGAGSLQCRPRSSRSCRMNIVVKEELKAYIDPLTPDEHEALERSLLAEGCRDALVLWGEVLVDGHNRYGICQKHGLPFQTVQNPHFQSMQDVHLWMIEQHLGRRSVSDFQRGVLALRKREILAARQRSQRDADAAGSPPEASDAELSVDTSDAAARPAEALDSPPWEETSTPVSRAELAREARLSSNQVTMIERIHKQAAPEVVQAVRAGEISISAAAAVATLSEDEQRAAAQAGKAELKQAAKRVRDAKRKPKPDEAEGGEAERRDVKALQRRVTELENENAALQTKVAALQAQLERLRG</sequence>
<organism evidence="2 3">
    <name type="scientific">Xanthomonas campestris pv. campestris (strain 8004)</name>
    <dbReference type="NCBI Taxonomy" id="314565"/>
    <lineage>
        <taxon>Bacteria</taxon>
        <taxon>Pseudomonadati</taxon>
        <taxon>Pseudomonadota</taxon>
        <taxon>Gammaproteobacteria</taxon>
        <taxon>Lysobacterales</taxon>
        <taxon>Lysobacteraceae</taxon>
        <taxon>Xanthomonas</taxon>
    </lineage>
</organism>
<dbReference type="Gene3D" id="1.10.10.2830">
    <property type="match status" value="1"/>
</dbReference>
<dbReference type="KEGG" id="xcb:XC_1758"/>
<feature type="compositionally biased region" description="Basic residues" evidence="1">
    <location>
        <begin position="305"/>
        <end position="316"/>
    </location>
</feature>
<evidence type="ECO:0008006" key="4">
    <source>
        <dbReference type="Google" id="ProtNLM"/>
    </source>
</evidence>
<dbReference type="AlphaFoldDB" id="A0A0H2X6B1"/>
<protein>
    <recommendedName>
        <fullName evidence="4">Plasmid replication/partition related protein</fullName>
    </recommendedName>
</protein>
<name>A0A0H2X6B1_XANC8</name>
<gene>
    <name evidence="2" type="ordered locus">XC_1758</name>
</gene>